<keyword evidence="1" id="KW-0418">Kinase</keyword>
<dbReference type="EMBL" id="WMFL01000055">
    <property type="protein sequence ID" value="NJI01946.1"/>
    <property type="molecule type" value="Genomic_DNA"/>
</dbReference>
<evidence type="ECO:0000313" key="2">
    <source>
        <dbReference type="Proteomes" id="UP000646308"/>
    </source>
</evidence>
<dbReference type="InterPro" id="IPR036129">
    <property type="entry name" value="Glycerate_kinase_sf"/>
</dbReference>
<dbReference type="PANTHER" id="PTHR21599">
    <property type="entry name" value="GLYCERATE KINASE"/>
    <property type="match status" value="1"/>
</dbReference>
<dbReference type="Gene3D" id="3.40.50.10350">
    <property type="entry name" value="Glycerate kinase, domain 1"/>
    <property type="match status" value="1"/>
</dbReference>
<sequence>EGCIDDQTPNGKIPAEVARIAKTYDKPVVALAGTIGKNAKRNYQSGIDAFSSIIPGPTTLDNAIEDAEKWLEGCAESVIRHITIGMSLIGSEQKFDASSKKVAL</sequence>
<dbReference type="InterPro" id="IPR004381">
    <property type="entry name" value="Glycerate_kinase"/>
</dbReference>
<comment type="caution">
    <text evidence="1">The sequence shown here is derived from an EMBL/GenBank/DDBJ whole genome shotgun (WGS) entry which is preliminary data.</text>
</comment>
<accession>A0AAW9YSF2</accession>
<dbReference type="RefSeq" id="WP_167697007.1">
    <property type="nucleotide sequence ID" value="NZ_WMFL01000055.1"/>
</dbReference>
<keyword evidence="1" id="KW-0808">Transferase</keyword>
<dbReference type="GO" id="GO:0008887">
    <property type="term" value="F:glycerate kinase activity"/>
    <property type="evidence" value="ECO:0007669"/>
    <property type="project" value="InterPro"/>
</dbReference>
<feature type="non-terminal residue" evidence="1">
    <location>
        <position position="1"/>
    </location>
</feature>
<organism evidence="1 2">
    <name type="scientific">Staphylococcus agnetis</name>
    <dbReference type="NCBI Taxonomy" id="985762"/>
    <lineage>
        <taxon>Bacteria</taxon>
        <taxon>Bacillati</taxon>
        <taxon>Bacillota</taxon>
        <taxon>Bacilli</taxon>
        <taxon>Bacillales</taxon>
        <taxon>Staphylococcaceae</taxon>
        <taxon>Staphylococcus</taxon>
    </lineage>
</organism>
<dbReference type="Pfam" id="PF02595">
    <property type="entry name" value="Gly_kinase"/>
    <property type="match status" value="1"/>
</dbReference>
<proteinExistence type="predicted"/>
<reference evidence="1" key="1">
    <citation type="submission" date="2019-11" db="EMBL/GenBank/DDBJ databases">
        <title>Whole genome comparisons of Staphylococcus agnetis isolates from cattle and chickens.</title>
        <authorList>
            <person name="Rhoads D."/>
            <person name="Shwani A."/>
            <person name="Adkins P."/>
            <person name="Calcutt M."/>
            <person name="Middleton J."/>
        </authorList>
    </citation>
    <scope>NUCLEOTIDE SEQUENCE</scope>
    <source>
        <strain evidence="1">1387</strain>
    </source>
</reference>
<name>A0AAW9YSF2_9STAP</name>
<dbReference type="PANTHER" id="PTHR21599:SF0">
    <property type="entry name" value="GLYCERATE KINASE"/>
    <property type="match status" value="1"/>
</dbReference>
<dbReference type="InterPro" id="IPR018197">
    <property type="entry name" value="Glycerate_kinase_RE-like"/>
</dbReference>
<dbReference type="AlphaFoldDB" id="A0AAW9YSF2"/>
<protein>
    <submittedName>
        <fullName evidence="1">Glycerate kinase</fullName>
    </submittedName>
</protein>
<dbReference type="SUPFAM" id="SSF110738">
    <property type="entry name" value="Glycerate kinase I"/>
    <property type="match status" value="1"/>
</dbReference>
<evidence type="ECO:0000313" key="1">
    <source>
        <dbReference type="EMBL" id="NJI01946.1"/>
    </source>
</evidence>
<gene>
    <name evidence="1" type="ORF">GLV84_03610</name>
</gene>
<dbReference type="Proteomes" id="UP000646308">
    <property type="component" value="Unassembled WGS sequence"/>
</dbReference>
<dbReference type="GO" id="GO:0031388">
    <property type="term" value="P:organic acid phosphorylation"/>
    <property type="evidence" value="ECO:0007669"/>
    <property type="project" value="InterPro"/>
</dbReference>